<dbReference type="InterPro" id="IPR001810">
    <property type="entry name" value="F-box_dom"/>
</dbReference>
<evidence type="ECO:0000313" key="3">
    <source>
        <dbReference type="EMBL" id="KZV84143.1"/>
    </source>
</evidence>
<evidence type="ECO:0000313" key="4">
    <source>
        <dbReference type="Proteomes" id="UP000077266"/>
    </source>
</evidence>
<accession>A0A165DB25</accession>
<dbReference type="Pfam" id="PF12937">
    <property type="entry name" value="F-box-like"/>
    <property type="match status" value="1"/>
</dbReference>
<dbReference type="AlphaFoldDB" id="A0A165DB25"/>
<proteinExistence type="predicted"/>
<dbReference type="InterPro" id="IPR032675">
    <property type="entry name" value="LRR_dom_sf"/>
</dbReference>
<feature type="region of interest" description="Disordered" evidence="1">
    <location>
        <begin position="524"/>
        <end position="550"/>
    </location>
</feature>
<dbReference type="Gene3D" id="3.80.10.10">
    <property type="entry name" value="Ribonuclease Inhibitor"/>
    <property type="match status" value="1"/>
</dbReference>
<name>A0A165DB25_EXIGL</name>
<organism evidence="3 4">
    <name type="scientific">Exidia glandulosa HHB12029</name>
    <dbReference type="NCBI Taxonomy" id="1314781"/>
    <lineage>
        <taxon>Eukaryota</taxon>
        <taxon>Fungi</taxon>
        <taxon>Dikarya</taxon>
        <taxon>Basidiomycota</taxon>
        <taxon>Agaricomycotina</taxon>
        <taxon>Agaricomycetes</taxon>
        <taxon>Auriculariales</taxon>
        <taxon>Exidiaceae</taxon>
        <taxon>Exidia</taxon>
    </lineage>
</organism>
<dbReference type="PANTHER" id="PTHR38926:SF5">
    <property type="entry name" value="F-BOX AND LEUCINE-RICH REPEAT PROTEIN 6"/>
    <property type="match status" value="1"/>
</dbReference>
<sequence length="550" mass="61699">MSTSYSLPPDLEKELRATTARVLTEAINRQRASDGRVKDPEYSVFRAARHCLDDAVSVLARDVNSSARNGRAKLPNEMWTAIWQGLPLIDRINVTHVCQRWREIALGTPGVWCSLDFWFSFHSAKCACVECSMGSPKRLRSNARICDMFLPKSLHLPLFIQINDHDCDLGHISASALITLLATVLRPHASRILTLDLNMRNPSILPDLLERVNSFPTLTALMATTPFWFHSYSTPLANKVFAAPALRRLSLIGNWCSEYTAALHLPAVEILELYHTSRAAVKRVLDACPNVRSLDVWFPDESLYRERSDIEAFRVRVAQIPHVRLSDLCSRTIRTARLMYDCPDRPNYEYAFDSEPEELAVPIFNDVNDATFLSCAKPVDEVQASLAVTSSTRRRALIFRLEMTPGDMPCIWSSSFHGAQLKEIECRWDMWYLITPSMPSLPALEILRFTVTDDCDLVRPPIIGKDVRFPALRRVILQGDHPNDVVPTLWWDAVVTSLRVDTPPTSIVFDCINIGLDDDLSYDCSSSSSDCDSRNSDGGSSSSGSSSSSD</sequence>
<reference evidence="3 4" key="1">
    <citation type="journal article" date="2016" name="Mol. Biol. Evol.">
        <title>Comparative Genomics of Early-Diverging Mushroom-Forming Fungi Provides Insights into the Origins of Lignocellulose Decay Capabilities.</title>
        <authorList>
            <person name="Nagy L.G."/>
            <person name="Riley R."/>
            <person name="Tritt A."/>
            <person name="Adam C."/>
            <person name="Daum C."/>
            <person name="Floudas D."/>
            <person name="Sun H."/>
            <person name="Yadav J.S."/>
            <person name="Pangilinan J."/>
            <person name="Larsson K.H."/>
            <person name="Matsuura K."/>
            <person name="Barry K."/>
            <person name="Labutti K."/>
            <person name="Kuo R."/>
            <person name="Ohm R.A."/>
            <person name="Bhattacharya S.S."/>
            <person name="Shirouzu T."/>
            <person name="Yoshinaga Y."/>
            <person name="Martin F.M."/>
            <person name="Grigoriev I.V."/>
            <person name="Hibbett D.S."/>
        </authorList>
    </citation>
    <scope>NUCLEOTIDE SEQUENCE [LARGE SCALE GENOMIC DNA]</scope>
    <source>
        <strain evidence="3 4">HHB12029</strain>
    </source>
</reference>
<evidence type="ECO:0000256" key="1">
    <source>
        <dbReference type="SAM" id="MobiDB-lite"/>
    </source>
</evidence>
<dbReference type="OrthoDB" id="3253362at2759"/>
<dbReference type="SUPFAM" id="SSF81383">
    <property type="entry name" value="F-box domain"/>
    <property type="match status" value="1"/>
</dbReference>
<evidence type="ECO:0000259" key="2">
    <source>
        <dbReference type="PROSITE" id="PS50181"/>
    </source>
</evidence>
<gene>
    <name evidence="3" type="ORF">EXIGLDRAFT_842437</name>
</gene>
<dbReference type="PROSITE" id="PS50181">
    <property type="entry name" value="FBOX"/>
    <property type="match status" value="1"/>
</dbReference>
<dbReference type="EMBL" id="KV426238">
    <property type="protein sequence ID" value="KZV84143.1"/>
    <property type="molecule type" value="Genomic_DNA"/>
</dbReference>
<dbReference type="InterPro" id="IPR036047">
    <property type="entry name" value="F-box-like_dom_sf"/>
</dbReference>
<dbReference type="InParanoid" id="A0A165DB25"/>
<dbReference type="Proteomes" id="UP000077266">
    <property type="component" value="Unassembled WGS sequence"/>
</dbReference>
<dbReference type="PANTHER" id="PTHR38926">
    <property type="entry name" value="F-BOX DOMAIN CONTAINING PROTEIN, EXPRESSED"/>
    <property type="match status" value="1"/>
</dbReference>
<keyword evidence="4" id="KW-1185">Reference proteome</keyword>
<feature type="domain" description="F-box" evidence="2">
    <location>
        <begin position="68"/>
        <end position="115"/>
    </location>
</feature>
<protein>
    <recommendedName>
        <fullName evidence="2">F-box domain-containing protein</fullName>
    </recommendedName>
</protein>